<evidence type="ECO:0000259" key="2">
    <source>
        <dbReference type="Pfam" id="PF00535"/>
    </source>
</evidence>
<keyword evidence="1" id="KW-0472">Membrane</keyword>
<keyword evidence="4" id="KW-0328">Glycosyltransferase</keyword>
<dbReference type="Pfam" id="PF00535">
    <property type="entry name" value="Glycos_transf_2"/>
    <property type="match status" value="1"/>
</dbReference>
<accession>A0A518GDF7</accession>
<dbReference type="EC" id="2.4.1.266" evidence="4"/>
<keyword evidence="5" id="KW-1185">Reference proteome</keyword>
<dbReference type="CDD" id="cd04179">
    <property type="entry name" value="DPM_DPG-synthase_like"/>
    <property type="match status" value="1"/>
</dbReference>
<evidence type="ECO:0000256" key="1">
    <source>
        <dbReference type="SAM" id="Phobius"/>
    </source>
</evidence>
<dbReference type="InterPro" id="IPR058718">
    <property type="entry name" value="Agl6_TM_C"/>
</dbReference>
<sequence length="484" mass="52777">MNRSETSRSLGQFAETKFNAFEDDSTDFLETVRDLSSESLDQQFDSLIDLLATEQNSDTAVLTLAECEDETQADTADLLTASTATELPSATQAQATAAACETLELSIVMPCLDEADTVGNCILKAQFALEKMGIRGEVIVADNGSTDDSVRLAEELGARVVHVTEPGYGAALMGGIEAARGRFVVMGDADDSYDFSQAHRFYNRLCEGAELVQGCRLPSGGGRVMPGAMPWLHQYGNPALTWLVQKMFKAPIHDVYCGMRGFSKDLYERLDQRCTGMEFATEMIIKSTLFGAKIAEVPIVLHRDGRQSHRPHLRTFRDGWRTLRFFLLQSPRWTFLAPGALLAGLGGIGYALVLSRANVAGIVFDVHTLLVATLGLMIAAQLASFALLAKTFAASEGLLPLDQRVERFTKRFSLERMLSLSALLIATGGGVVAWKSWEWAAEGFGALDYSHTMRWIIPAAGAIAVGAQFAFSSFLMSVLRLARR</sequence>
<feature type="transmembrane region" description="Helical" evidence="1">
    <location>
        <begin position="333"/>
        <end position="354"/>
    </location>
</feature>
<feature type="domain" description="Glycosyltransferase 2-like" evidence="2">
    <location>
        <begin position="106"/>
        <end position="269"/>
    </location>
</feature>
<dbReference type="Proteomes" id="UP000318017">
    <property type="component" value="Chromosome"/>
</dbReference>
<dbReference type="RefSeq" id="WP_197355541.1">
    <property type="nucleotide sequence ID" value="NZ_CP036298.1"/>
</dbReference>
<gene>
    <name evidence="4" type="ORF">Q31a_50050</name>
</gene>
<dbReference type="PANTHER" id="PTHR48090">
    <property type="entry name" value="UNDECAPRENYL-PHOSPHATE 4-DEOXY-4-FORMAMIDO-L-ARABINOSE TRANSFERASE-RELATED"/>
    <property type="match status" value="1"/>
</dbReference>
<evidence type="ECO:0000313" key="4">
    <source>
        <dbReference type="EMBL" id="QDV26631.1"/>
    </source>
</evidence>
<evidence type="ECO:0000259" key="3">
    <source>
        <dbReference type="Pfam" id="PF26629"/>
    </source>
</evidence>
<dbReference type="Pfam" id="PF26629">
    <property type="entry name" value="GT2_TM_C"/>
    <property type="match status" value="1"/>
</dbReference>
<name>A0A518GDF7_9BACT</name>
<feature type="transmembrane region" description="Helical" evidence="1">
    <location>
        <begin position="366"/>
        <end position="389"/>
    </location>
</feature>
<dbReference type="KEGG" id="ahel:Q31a_50050"/>
<dbReference type="InterPro" id="IPR029044">
    <property type="entry name" value="Nucleotide-diphossugar_trans"/>
</dbReference>
<organism evidence="4 5">
    <name type="scientific">Aureliella helgolandensis</name>
    <dbReference type="NCBI Taxonomy" id="2527968"/>
    <lineage>
        <taxon>Bacteria</taxon>
        <taxon>Pseudomonadati</taxon>
        <taxon>Planctomycetota</taxon>
        <taxon>Planctomycetia</taxon>
        <taxon>Pirellulales</taxon>
        <taxon>Pirellulaceae</taxon>
        <taxon>Aureliella</taxon>
    </lineage>
</organism>
<dbReference type="SUPFAM" id="SSF53448">
    <property type="entry name" value="Nucleotide-diphospho-sugar transferases"/>
    <property type="match status" value="1"/>
</dbReference>
<proteinExistence type="predicted"/>
<dbReference type="PANTHER" id="PTHR48090:SF6">
    <property type="entry name" value="SLR5056 PROTEIN"/>
    <property type="match status" value="1"/>
</dbReference>
<dbReference type="InterPro" id="IPR001173">
    <property type="entry name" value="Glyco_trans_2-like"/>
</dbReference>
<evidence type="ECO:0000313" key="5">
    <source>
        <dbReference type="Proteomes" id="UP000318017"/>
    </source>
</evidence>
<feature type="domain" description="Low-salt glycan biosynthesis hexosyltransferase Agl6 C-terminal transmembrane region" evidence="3">
    <location>
        <begin position="387"/>
        <end position="480"/>
    </location>
</feature>
<dbReference type="GO" id="GO:0016757">
    <property type="term" value="F:glycosyltransferase activity"/>
    <property type="evidence" value="ECO:0007669"/>
    <property type="project" value="UniProtKB-KW"/>
</dbReference>
<reference evidence="4 5" key="1">
    <citation type="submission" date="2019-02" db="EMBL/GenBank/DDBJ databases">
        <title>Deep-cultivation of Planctomycetes and their phenomic and genomic characterization uncovers novel biology.</title>
        <authorList>
            <person name="Wiegand S."/>
            <person name="Jogler M."/>
            <person name="Boedeker C."/>
            <person name="Pinto D."/>
            <person name="Vollmers J."/>
            <person name="Rivas-Marin E."/>
            <person name="Kohn T."/>
            <person name="Peeters S.H."/>
            <person name="Heuer A."/>
            <person name="Rast P."/>
            <person name="Oberbeckmann S."/>
            <person name="Bunk B."/>
            <person name="Jeske O."/>
            <person name="Meyerdierks A."/>
            <person name="Storesund J.E."/>
            <person name="Kallscheuer N."/>
            <person name="Luecker S."/>
            <person name="Lage O.M."/>
            <person name="Pohl T."/>
            <person name="Merkel B.J."/>
            <person name="Hornburger P."/>
            <person name="Mueller R.-W."/>
            <person name="Bruemmer F."/>
            <person name="Labrenz M."/>
            <person name="Spormann A.M."/>
            <person name="Op den Camp H."/>
            <person name="Overmann J."/>
            <person name="Amann R."/>
            <person name="Jetten M.S.M."/>
            <person name="Mascher T."/>
            <person name="Medema M.H."/>
            <person name="Devos D.P."/>
            <person name="Kaster A.-K."/>
            <person name="Ovreas L."/>
            <person name="Rohde M."/>
            <person name="Galperin M.Y."/>
            <person name="Jogler C."/>
        </authorList>
    </citation>
    <scope>NUCLEOTIDE SEQUENCE [LARGE SCALE GENOMIC DNA]</scope>
    <source>
        <strain evidence="4 5">Q31a</strain>
    </source>
</reference>
<keyword evidence="4" id="KW-0808">Transferase</keyword>
<protein>
    <submittedName>
        <fullName evidence="4">Glucosyl-3-phosphoglycerate synthase</fullName>
        <ecNumber evidence="4">2.4.1.266</ecNumber>
    </submittedName>
</protein>
<keyword evidence="1" id="KW-0812">Transmembrane</keyword>
<keyword evidence="1" id="KW-1133">Transmembrane helix</keyword>
<feature type="transmembrane region" description="Helical" evidence="1">
    <location>
        <begin position="455"/>
        <end position="479"/>
    </location>
</feature>
<dbReference type="EMBL" id="CP036298">
    <property type="protein sequence ID" value="QDV26631.1"/>
    <property type="molecule type" value="Genomic_DNA"/>
</dbReference>
<dbReference type="Gene3D" id="3.90.550.10">
    <property type="entry name" value="Spore Coat Polysaccharide Biosynthesis Protein SpsA, Chain A"/>
    <property type="match status" value="1"/>
</dbReference>
<dbReference type="InterPro" id="IPR050256">
    <property type="entry name" value="Glycosyltransferase_2"/>
</dbReference>
<dbReference type="AlphaFoldDB" id="A0A518GDF7"/>